<organism evidence="2 3">
    <name type="scientific">Capnocytophaga ochracea F0287</name>
    <dbReference type="NCBI Taxonomy" id="873517"/>
    <lineage>
        <taxon>Bacteria</taxon>
        <taxon>Pseudomonadati</taxon>
        <taxon>Bacteroidota</taxon>
        <taxon>Flavobacteriia</taxon>
        <taxon>Flavobacteriales</taxon>
        <taxon>Flavobacteriaceae</taxon>
        <taxon>Capnocytophaga</taxon>
    </lineage>
</organism>
<dbReference type="RefSeq" id="WP_002671255.1">
    <property type="nucleotide sequence ID" value="NZ_GL573160.1"/>
</dbReference>
<evidence type="ECO:0000256" key="1">
    <source>
        <dbReference type="SAM" id="Phobius"/>
    </source>
</evidence>
<name>E4MPA0_CAPOC</name>
<dbReference type="HOGENOM" id="CLU_3181549_0_0_10"/>
<feature type="transmembrane region" description="Helical" evidence="1">
    <location>
        <begin position="20"/>
        <end position="41"/>
    </location>
</feature>
<keyword evidence="1" id="KW-0472">Membrane</keyword>
<sequence>MVLLLQVNKQHHSELSREDFFFVGYCEALETHLMMVFVSWAGDKQI</sequence>
<dbReference type="AlphaFoldDB" id="E4MPA0"/>
<accession>E4MPA0</accession>
<comment type="caution">
    <text evidence="2">The sequence shown here is derived from an EMBL/GenBank/DDBJ whole genome shotgun (WGS) entry which is preliminary data.</text>
</comment>
<reference evidence="2 3" key="1">
    <citation type="submission" date="2010-10" db="EMBL/GenBank/DDBJ databases">
        <authorList>
            <person name="Muzny D."/>
            <person name="Qin X."/>
            <person name="Deng J."/>
            <person name="Jiang H."/>
            <person name="Liu Y."/>
            <person name="Qu J."/>
            <person name="Song X.-Z."/>
            <person name="Zhang L."/>
            <person name="Thornton R."/>
            <person name="Coyle M."/>
            <person name="Francisco L."/>
            <person name="Jackson L."/>
            <person name="Javaid M."/>
            <person name="Korchina V."/>
            <person name="Kovar C."/>
            <person name="Mata R."/>
            <person name="Mathew T."/>
            <person name="Ngo R."/>
            <person name="Nguyen L."/>
            <person name="Nguyen N."/>
            <person name="Okwuonu G."/>
            <person name="Ongeri F."/>
            <person name="Pham C."/>
            <person name="Simmons D."/>
            <person name="Wilczek-Boney K."/>
            <person name="Hale W."/>
            <person name="Jakkamsetti A."/>
            <person name="Pham P."/>
            <person name="Ruth R."/>
            <person name="San Lucas F."/>
            <person name="Warren J."/>
            <person name="Zhang J."/>
            <person name="Zhao Z."/>
            <person name="Zhou C."/>
            <person name="Zhu D."/>
            <person name="Lee S."/>
            <person name="Bess C."/>
            <person name="Blankenburg K."/>
            <person name="Forbes L."/>
            <person name="Fu Q."/>
            <person name="Gubbala S."/>
            <person name="Hirani K."/>
            <person name="Jayaseelan J.C."/>
            <person name="Lara F."/>
            <person name="Munidasa M."/>
            <person name="Palculict T."/>
            <person name="Patil S."/>
            <person name="Pu L.-L."/>
            <person name="Saada N."/>
            <person name="Tang L."/>
            <person name="Weissenberger G."/>
            <person name="Zhu Y."/>
            <person name="Hemphill L."/>
            <person name="Shang Y."/>
            <person name="Youmans B."/>
            <person name="Ayvaz T."/>
            <person name="Ross M."/>
            <person name="Santibanez J."/>
            <person name="Aqrawi P."/>
            <person name="Gross S."/>
            <person name="Joshi V."/>
            <person name="Fowler G."/>
            <person name="Nazareth L."/>
            <person name="Reid J."/>
            <person name="Worley K."/>
            <person name="Petrosino J."/>
            <person name="Highlander S."/>
            <person name="Gibbs R."/>
        </authorList>
    </citation>
    <scope>NUCLEOTIDE SEQUENCE [LARGE SCALE GENOMIC DNA]</scope>
    <source>
        <strain evidence="2 3">F0287</strain>
    </source>
</reference>
<evidence type="ECO:0000313" key="3">
    <source>
        <dbReference type="Proteomes" id="UP000005391"/>
    </source>
</evidence>
<protein>
    <submittedName>
        <fullName evidence="2">Uncharacterized protein</fullName>
    </submittedName>
</protein>
<dbReference type="Proteomes" id="UP000005391">
    <property type="component" value="Unassembled WGS sequence"/>
</dbReference>
<dbReference type="EMBL" id="AEOH01000005">
    <property type="protein sequence ID" value="EFS98451.1"/>
    <property type="molecule type" value="Genomic_DNA"/>
</dbReference>
<keyword evidence="1" id="KW-0812">Transmembrane</keyword>
<evidence type="ECO:0000313" key="2">
    <source>
        <dbReference type="EMBL" id="EFS98451.1"/>
    </source>
</evidence>
<gene>
    <name evidence="2" type="ORF">HMPREF1977_0210</name>
</gene>
<proteinExistence type="predicted"/>
<keyword evidence="1" id="KW-1133">Transmembrane helix</keyword>